<feature type="transmembrane region" description="Helical" evidence="1">
    <location>
        <begin position="95"/>
        <end position="117"/>
    </location>
</feature>
<feature type="domain" description="EamA" evidence="2">
    <location>
        <begin position="151"/>
        <end position="274"/>
    </location>
</feature>
<keyword evidence="1" id="KW-0812">Transmembrane</keyword>
<dbReference type="PANTHER" id="PTHR22911:SF103">
    <property type="entry name" value="BLR2811 PROTEIN"/>
    <property type="match status" value="1"/>
</dbReference>
<dbReference type="EMBL" id="BAABHW010000001">
    <property type="protein sequence ID" value="GAA5068069.1"/>
    <property type="molecule type" value="Genomic_DNA"/>
</dbReference>
<evidence type="ECO:0000313" key="3">
    <source>
        <dbReference type="EMBL" id="GAA5068069.1"/>
    </source>
</evidence>
<dbReference type="SUPFAM" id="SSF103481">
    <property type="entry name" value="Multidrug resistance efflux transporter EmrE"/>
    <property type="match status" value="2"/>
</dbReference>
<keyword evidence="1" id="KW-1133">Transmembrane helix</keyword>
<feature type="transmembrane region" description="Helical" evidence="1">
    <location>
        <begin position="206"/>
        <end position="225"/>
    </location>
</feature>
<feature type="domain" description="EamA" evidence="2">
    <location>
        <begin position="10"/>
        <end position="140"/>
    </location>
</feature>
<feature type="transmembrane region" description="Helical" evidence="1">
    <location>
        <begin position="237"/>
        <end position="256"/>
    </location>
</feature>
<feature type="transmembrane region" description="Helical" evidence="1">
    <location>
        <begin position="124"/>
        <end position="140"/>
    </location>
</feature>
<dbReference type="Pfam" id="PF00892">
    <property type="entry name" value="EamA"/>
    <property type="match status" value="2"/>
</dbReference>
<comment type="caution">
    <text evidence="3">The sequence shown here is derived from an EMBL/GenBank/DDBJ whole genome shotgun (WGS) entry which is preliminary data.</text>
</comment>
<dbReference type="Gene3D" id="1.10.3730.20">
    <property type="match status" value="1"/>
</dbReference>
<dbReference type="Proteomes" id="UP001499910">
    <property type="component" value="Unassembled WGS sequence"/>
</dbReference>
<feature type="transmembrane region" description="Helical" evidence="1">
    <location>
        <begin position="69"/>
        <end position="89"/>
    </location>
</feature>
<reference evidence="4" key="1">
    <citation type="journal article" date="2019" name="Int. J. Syst. Evol. Microbiol.">
        <title>The Global Catalogue of Microorganisms (GCM) 10K type strain sequencing project: providing services to taxonomists for standard genome sequencing and annotation.</title>
        <authorList>
            <consortium name="The Broad Institute Genomics Platform"/>
            <consortium name="The Broad Institute Genome Sequencing Center for Infectious Disease"/>
            <person name="Wu L."/>
            <person name="Ma J."/>
        </authorList>
    </citation>
    <scope>NUCLEOTIDE SEQUENCE [LARGE SCALE GENOMIC DNA]</scope>
    <source>
        <strain evidence="4">JCM 18015</strain>
    </source>
</reference>
<dbReference type="InterPro" id="IPR037185">
    <property type="entry name" value="EmrE-like"/>
</dbReference>
<feature type="transmembrane region" description="Helical" evidence="1">
    <location>
        <begin position="146"/>
        <end position="166"/>
    </location>
</feature>
<gene>
    <name evidence="3" type="ORF">GCM10023209_08270</name>
</gene>
<organism evidence="3 4">
    <name type="scientific">[Roseibacterium] beibuensis</name>
    <dbReference type="NCBI Taxonomy" id="1193142"/>
    <lineage>
        <taxon>Bacteria</taxon>
        <taxon>Pseudomonadati</taxon>
        <taxon>Pseudomonadota</taxon>
        <taxon>Alphaproteobacteria</taxon>
        <taxon>Rhodobacterales</taxon>
        <taxon>Roseobacteraceae</taxon>
        <taxon>Roseicyclus</taxon>
    </lineage>
</organism>
<keyword evidence="4" id="KW-1185">Reference proteome</keyword>
<sequence>MRALSPTAQGIVMMLGAIFLFSTMDAMAKGLSATYDPLQVVWARYAGQTAVVMLVLAPRLHLLIRTHHLGLQLLRSGLLFAATLCFFTSLGQLEIASATAVLNVHPMLLTLGAALILKEPLGPRRLIGIGAALLGALLIIRPGSDIFSLASLLPLAAGVFLASYALATRFLGRDEPILTSFLYTALIGTLVASLLVPTAWQTPPPIDALLFLVLGTVGAAGQFLLIRSLTVAEAGAVAPFGYAGVVFATLYGVIFYGETPDALSGLGALVIIGAGVYVWHRETRARQAEVKAPAAR</sequence>
<dbReference type="InterPro" id="IPR000620">
    <property type="entry name" value="EamA_dom"/>
</dbReference>
<feature type="transmembrane region" description="Helical" evidence="1">
    <location>
        <begin position="262"/>
        <end position="279"/>
    </location>
</feature>
<evidence type="ECO:0000313" key="4">
    <source>
        <dbReference type="Proteomes" id="UP001499910"/>
    </source>
</evidence>
<keyword evidence="1" id="KW-0472">Membrane</keyword>
<feature type="transmembrane region" description="Helical" evidence="1">
    <location>
        <begin position="178"/>
        <end position="200"/>
    </location>
</feature>
<dbReference type="PANTHER" id="PTHR22911">
    <property type="entry name" value="ACYL-MALONYL CONDENSING ENZYME-RELATED"/>
    <property type="match status" value="1"/>
</dbReference>
<name>A0ABP9KYS5_9RHOB</name>
<dbReference type="RefSeq" id="WP_259546502.1">
    <property type="nucleotide sequence ID" value="NZ_BAABHW010000001.1"/>
</dbReference>
<proteinExistence type="predicted"/>
<evidence type="ECO:0000256" key="1">
    <source>
        <dbReference type="SAM" id="Phobius"/>
    </source>
</evidence>
<feature type="transmembrane region" description="Helical" evidence="1">
    <location>
        <begin position="40"/>
        <end position="57"/>
    </location>
</feature>
<protein>
    <submittedName>
        <fullName evidence="3">DMT family transporter</fullName>
    </submittedName>
</protein>
<accession>A0ABP9KYS5</accession>
<evidence type="ECO:0000259" key="2">
    <source>
        <dbReference type="Pfam" id="PF00892"/>
    </source>
</evidence>